<dbReference type="Proteomes" id="UP000501534">
    <property type="component" value="Chromosome"/>
</dbReference>
<feature type="chain" id="PRO_5027122216" description="Tripartite-type tricarboxylate transporter receptor subunit TctC" evidence="2">
    <location>
        <begin position="26"/>
        <end position="325"/>
    </location>
</feature>
<proteinExistence type="inferred from homology"/>
<dbReference type="Gene3D" id="3.40.190.10">
    <property type="entry name" value="Periplasmic binding protein-like II"/>
    <property type="match status" value="1"/>
</dbReference>
<dbReference type="RefSeq" id="WP_171089316.1">
    <property type="nucleotide sequence ID" value="NZ_CP053069.1"/>
</dbReference>
<dbReference type="PANTHER" id="PTHR42928:SF5">
    <property type="entry name" value="BLR1237 PROTEIN"/>
    <property type="match status" value="1"/>
</dbReference>
<dbReference type="PIRSF" id="PIRSF017082">
    <property type="entry name" value="YflP"/>
    <property type="match status" value="1"/>
</dbReference>
<dbReference type="SUPFAM" id="SSF53850">
    <property type="entry name" value="Periplasmic binding protein-like II"/>
    <property type="match status" value="1"/>
</dbReference>
<name>A0A6M4GTB2_9PROT</name>
<evidence type="ECO:0000313" key="3">
    <source>
        <dbReference type="EMBL" id="QJR09533.1"/>
    </source>
</evidence>
<gene>
    <name evidence="3" type="ORF">DSM104443_00582</name>
</gene>
<evidence type="ECO:0000256" key="2">
    <source>
        <dbReference type="SAM" id="SignalP"/>
    </source>
</evidence>
<feature type="signal peptide" evidence="2">
    <location>
        <begin position="1"/>
        <end position="25"/>
    </location>
</feature>
<dbReference type="InterPro" id="IPR042100">
    <property type="entry name" value="Bug_dom1"/>
</dbReference>
<dbReference type="KEGG" id="uru:DSM104443_00582"/>
<dbReference type="CDD" id="cd07012">
    <property type="entry name" value="PBP2_Bug_TTT"/>
    <property type="match status" value="1"/>
</dbReference>
<dbReference type="InterPro" id="IPR005064">
    <property type="entry name" value="BUG"/>
</dbReference>
<accession>A0A6M4GTB2</accession>
<dbReference type="Pfam" id="PF03401">
    <property type="entry name" value="TctC"/>
    <property type="match status" value="1"/>
</dbReference>
<dbReference type="Gene3D" id="3.40.190.150">
    <property type="entry name" value="Bordetella uptake gene, domain 1"/>
    <property type="match status" value="1"/>
</dbReference>
<protein>
    <recommendedName>
        <fullName evidence="5">Tripartite-type tricarboxylate transporter receptor subunit TctC</fullName>
    </recommendedName>
</protein>
<dbReference type="EMBL" id="CP053069">
    <property type="protein sequence ID" value="QJR09533.1"/>
    <property type="molecule type" value="Genomic_DNA"/>
</dbReference>
<evidence type="ECO:0000313" key="4">
    <source>
        <dbReference type="Proteomes" id="UP000501534"/>
    </source>
</evidence>
<evidence type="ECO:0008006" key="5">
    <source>
        <dbReference type="Google" id="ProtNLM"/>
    </source>
</evidence>
<dbReference type="PANTHER" id="PTHR42928">
    <property type="entry name" value="TRICARBOXYLATE-BINDING PROTEIN"/>
    <property type="match status" value="1"/>
</dbReference>
<reference evidence="3 4" key="1">
    <citation type="submission" date="2020-04" db="EMBL/GenBank/DDBJ databases">
        <title>Usitatibacter rugosus gen. nov., sp. nov. and Usitatibacter palustris sp. nov., novel members of Usitatibacteraceae fam. nov. within the order Nitrosomonadales isolated from soil.</title>
        <authorList>
            <person name="Huber K.J."/>
            <person name="Neumann-Schaal M."/>
            <person name="Geppert A."/>
            <person name="Luckner M."/>
            <person name="Wanner G."/>
            <person name="Overmann J."/>
        </authorList>
    </citation>
    <scope>NUCLEOTIDE SEQUENCE [LARGE SCALE GENOMIC DNA]</scope>
    <source>
        <strain evidence="3 4">0125_3</strain>
    </source>
</reference>
<sequence length="325" mass="34473">MPRFVKSVARLVAGAALAIPFIAAADFPERPVKIVVAFAPGTGSDVMARLVANDMGPLIGGTVIVDNRPGGGGIVGTESVARSPADGYTITLGTTSTLVTNPALNPLAKYTAEKDFTPIAGLSKAWYILVVANTPEAPKDFKELVARLKAGPTNFGSSGQGTITHLASEMFLYRMGVKNSQHIPYKGSSQSMTDVAGGQVLFVSDTVAAALPLIRGGKLRPIFVTSPERLATLPDVPTTKELGYEDLRAHAWLVLMAPAGTPTPVVAKLSDAAMKAMRTDSMKEKLKAQELESMVMDSKQLGDFIKAEAPYWNNFIKQSGIKVEQ</sequence>
<keyword evidence="4" id="KW-1185">Reference proteome</keyword>
<dbReference type="AlphaFoldDB" id="A0A6M4GTB2"/>
<evidence type="ECO:0000256" key="1">
    <source>
        <dbReference type="ARBA" id="ARBA00006987"/>
    </source>
</evidence>
<organism evidence="3 4">
    <name type="scientific">Usitatibacter rugosus</name>
    <dbReference type="NCBI Taxonomy" id="2732067"/>
    <lineage>
        <taxon>Bacteria</taxon>
        <taxon>Pseudomonadati</taxon>
        <taxon>Pseudomonadota</taxon>
        <taxon>Betaproteobacteria</taxon>
        <taxon>Nitrosomonadales</taxon>
        <taxon>Usitatibacteraceae</taxon>
        <taxon>Usitatibacter</taxon>
    </lineage>
</organism>
<comment type="similarity">
    <text evidence="1">Belongs to the UPF0065 (bug) family.</text>
</comment>
<keyword evidence="2" id="KW-0732">Signal</keyword>